<feature type="domain" description="Bacterial microcompartment" evidence="3">
    <location>
        <begin position="15"/>
        <end position="80"/>
    </location>
</feature>
<dbReference type="Pfam" id="PF00936">
    <property type="entry name" value="BMC"/>
    <property type="match status" value="1"/>
</dbReference>
<accession>A0A3G1L2T9</accession>
<evidence type="ECO:0000313" key="4">
    <source>
        <dbReference type="EMBL" id="ATW28954.1"/>
    </source>
</evidence>
<dbReference type="InterPro" id="IPR000249">
    <property type="entry name" value="BMC_dom"/>
</dbReference>
<dbReference type="Gene3D" id="3.30.70.1710">
    <property type="match status" value="1"/>
</dbReference>
<evidence type="ECO:0000256" key="2">
    <source>
        <dbReference type="ARBA" id="ARBA00024446"/>
    </source>
</evidence>
<dbReference type="Proteomes" id="UP000323521">
    <property type="component" value="Chromosome"/>
</dbReference>
<dbReference type="InterPro" id="IPR037233">
    <property type="entry name" value="CcmK-like_sf"/>
</dbReference>
<protein>
    <recommendedName>
        <fullName evidence="3">Bacterial microcompartment domain-containing protein</fullName>
    </recommendedName>
</protein>
<sequence length="80" mass="8554">MAPDPRKELEHKRFDAIGLIQTDLPNLFYLADVGQKAGAVFAVEITGNCPQHINTVAFFGDTAAVNAAMSAAKSAYGEKE</sequence>
<reference evidence="4 5" key="1">
    <citation type="submission" date="2016-10" db="EMBL/GenBank/DDBJ databases">
        <title>Complete Genome Sequence of Peptococcaceae strain DCMF.</title>
        <authorList>
            <person name="Edwards R.J."/>
            <person name="Holland S.I."/>
            <person name="Deshpande N.P."/>
            <person name="Wong Y.K."/>
            <person name="Ertan H."/>
            <person name="Manefield M."/>
            <person name="Russell T.L."/>
            <person name="Lee M.J."/>
        </authorList>
    </citation>
    <scope>NUCLEOTIDE SEQUENCE [LARGE SCALE GENOMIC DNA]</scope>
    <source>
        <strain evidence="4 5">DCMF</strain>
    </source>
</reference>
<keyword evidence="2" id="KW-1283">Bacterial microcompartment</keyword>
<keyword evidence="5" id="KW-1185">Reference proteome</keyword>
<dbReference type="KEGG" id="fwa:DCMF_27410"/>
<dbReference type="GO" id="GO:0031469">
    <property type="term" value="C:bacterial microcompartment"/>
    <property type="evidence" value="ECO:0007669"/>
    <property type="project" value="UniProtKB-SubCell"/>
</dbReference>
<comment type="subcellular location">
    <subcellularLocation>
        <location evidence="1">Bacterial microcompartment</location>
    </subcellularLocation>
</comment>
<name>A0A3G1L2T9_FORW1</name>
<dbReference type="AlphaFoldDB" id="A0A3G1L2T9"/>
<organism evidence="4 5">
    <name type="scientific">Formimonas warabiya</name>
    <dbReference type="NCBI Taxonomy" id="1761012"/>
    <lineage>
        <taxon>Bacteria</taxon>
        <taxon>Bacillati</taxon>
        <taxon>Bacillota</taxon>
        <taxon>Clostridia</taxon>
        <taxon>Eubacteriales</taxon>
        <taxon>Peptococcaceae</taxon>
        <taxon>Candidatus Formimonas</taxon>
    </lineage>
</organism>
<evidence type="ECO:0000259" key="3">
    <source>
        <dbReference type="SMART" id="SM00877"/>
    </source>
</evidence>
<dbReference type="SMART" id="SM00877">
    <property type="entry name" value="BMC"/>
    <property type="match status" value="1"/>
</dbReference>
<evidence type="ECO:0000256" key="1">
    <source>
        <dbReference type="ARBA" id="ARBA00024322"/>
    </source>
</evidence>
<dbReference type="EMBL" id="CP017634">
    <property type="protein sequence ID" value="ATW28954.1"/>
    <property type="molecule type" value="Genomic_DNA"/>
</dbReference>
<evidence type="ECO:0000313" key="5">
    <source>
        <dbReference type="Proteomes" id="UP000323521"/>
    </source>
</evidence>
<proteinExistence type="predicted"/>
<gene>
    <name evidence="4" type="ORF">DCMF_27410</name>
</gene>
<dbReference type="SUPFAM" id="SSF143414">
    <property type="entry name" value="CcmK-like"/>
    <property type="match status" value="1"/>
</dbReference>